<dbReference type="PANTHER" id="PTHR47466:SF1">
    <property type="entry name" value="METALLOPROTEASE MEP1 (AFU_ORTHOLOGUE AFUA_1G07730)-RELATED"/>
    <property type="match status" value="1"/>
</dbReference>
<protein>
    <submittedName>
        <fullName evidence="12">Metalloprotease</fullName>
    </submittedName>
</protein>
<keyword evidence="13" id="KW-1185">Reference proteome</keyword>
<reference evidence="12" key="1">
    <citation type="submission" date="2021-06" db="EMBL/GenBank/DDBJ databases">
        <title>Comparative genomics, transcriptomics and evolutionary studies reveal genomic signatures of adaptation to plant cell wall in hemibiotrophic fungi.</title>
        <authorList>
            <consortium name="DOE Joint Genome Institute"/>
            <person name="Baroncelli R."/>
            <person name="Diaz J.F."/>
            <person name="Benocci T."/>
            <person name="Peng M."/>
            <person name="Battaglia E."/>
            <person name="Haridas S."/>
            <person name="Andreopoulos W."/>
            <person name="Labutti K."/>
            <person name="Pangilinan J."/>
            <person name="Floch G.L."/>
            <person name="Makela M.R."/>
            <person name="Henrissat B."/>
            <person name="Grigoriev I.V."/>
            <person name="Crouch J.A."/>
            <person name="De Vries R.P."/>
            <person name="Sukno S.A."/>
            <person name="Thon M.R."/>
        </authorList>
    </citation>
    <scope>NUCLEOTIDE SEQUENCE</scope>
    <source>
        <strain evidence="12">CBS 125086</strain>
    </source>
</reference>
<evidence type="ECO:0000256" key="2">
    <source>
        <dbReference type="ARBA" id="ARBA00008721"/>
    </source>
</evidence>
<evidence type="ECO:0000256" key="6">
    <source>
        <dbReference type="ARBA" id="ARBA00022801"/>
    </source>
</evidence>
<evidence type="ECO:0000256" key="9">
    <source>
        <dbReference type="ARBA" id="ARBA00023157"/>
    </source>
</evidence>
<accession>A0AAD8QAF6</accession>
<sequence length="303" mass="32972">MKTTASMKSLITIGMASLGLASSVPLAELPMPFRRGCQVSDDGPISDTAVQSTGLTADRQDYPGNITVDVNFHIASTEAQADLITDEIVDAQWKVLHDSFAKHNINLRLNSTERVVNNLTGSGFFVNEGNGWENHQDEYNAYLKATRKGGYDVMNLYFYSSYAPGATGRCQFPTVIADPGSLEFYTDSCQISAMTMPGLTVEQGGFEIWNQGHIAVHEAGHWFGLNHTFAGGCSDNPGDFVADTPAQAAEAYDCPEGLDTCPNLPGLDPVHNFMGYAADDCTNEFTAGQADRMFSTFFGWRRK</sequence>
<evidence type="ECO:0000256" key="10">
    <source>
        <dbReference type="SAM" id="SignalP"/>
    </source>
</evidence>
<dbReference type="CDD" id="cd04275">
    <property type="entry name" value="ZnMc_pappalysin_like"/>
    <property type="match status" value="1"/>
</dbReference>
<keyword evidence="3" id="KW-0645">Protease</keyword>
<dbReference type="GO" id="GO:0046872">
    <property type="term" value="F:metal ion binding"/>
    <property type="evidence" value="ECO:0007669"/>
    <property type="project" value="UniProtKB-KW"/>
</dbReference>
<proteinExistence type="inferred from homology"/>
<dbReference type="EMBL" id="JAHLJV010000003">
    <property type="protein sequence ID" value="KAK1598927.1"/>
    <property type="molecule type" value="Genomic_DNA"/>
</dbReference>
<evidence type="ECO:0000259" key="11">
    <source>
        <dbReference type="Pfam" id="PF05572"/>
    </source>
</evidence>
<dbReference type="InterPro" id="IPR008754">
    <property type="entry name" value="Peptidase_M43"/>
</dbReference>
<comment type="function">
    <text evidence="1">Secreted metalloproteinase that allows assimilation of proteinaceous substrates.</text>
</comment>
<dbReference type="GO" id="GO:0008237">
    <property type="term" value="F:metallopeptidase activity"/>
    <property type="evidence" value="ECO:0007669"/>
    <property type="project" value="UniProtKB-KW"/>
</dbReference>
<evidence type="ECO:0000313" key="12">
    <source>
        <dbReference type="EMBL" id="KAK1598927.1"/>
    </source>
</evidence>
<dbReference type="PANTHER" id="PTHR47466">
    <property type="match status" value="1"/>
</dbReference>
<comment type="similarity">
    <text evidence="2">Belongs to the peptidase M43B family.</text>
</comment>
<dbReference type="AlphaFoldDB" id="A0AAD8QAF6"/>
<keyword evidence="6" id="KW-0378">Hydrolase</keyword>
<organism evidence="12 13">
    <name type="scientific">Colletotrichum navitas</name>
    <dbReference type="NCBI Taxonomy" id="681940"/>
    <lineage>
        <taxon>Eukaryota</taxon>
        <taxon>Fungi</taxon>
        <taxon>Dikarya</taxon>
        <taxon>Ascomycota</taxon>
        <taxon>Pezizomycotina</taxon>
        <taxon>Sordariomycetes</taxon>
        <taxon>Hypocreomycetidae</taxon>
        <taxon>Glomerellales</taxon>
        <taxon>Glomerellaceae</taxon>
        <taxon>Colletotrichum</taxon>
        <taxon>Colletotrichum graminicola species complex</taxon>
    </lineage>
</organism>
<feature type="domain" description="Peptidase M43 pregnancy-associated plasma-A" evidence="11">
    <location>
        <begin position="215"/>
        <end position="294"/>
    </location>
</feature>
<keyword evidence="7" id="KW-0862">Zinc</keyword>
<dbReference type="Proteomes" id="UP001230504">
    <property type="component" value="Unassembled WGS sequence"/>
</dbReference>
<gene>
    <name evidence="12" type="ORF">LY79DRAFT_536422</name>
</gene>
<dbReference type="Gene3D" id="3.40.390.10">
    <property type="entry name" value="Collagenase (Catalytic Domain)"/>
    <property type="match status" value="1"/>
</dbReference>
<keyword evidence="8 12" id="KW-0482">Metalloprotease</keyword>
<evidence type="ECO:0000256" key="8">
    <source>
        <dbReference type="ARBA" id="ARBA00023049"/>
    </source>
</evidence>
<feature type="signal peptide" evidence="10">
    <location>
        <begin position="1"/>
        <end position="21"/>
    </location>
</feature>
<evidence type="ECO:0000256" key="7">
    <source>
        <dbReference type="ARBA" id="ARBA00022833"/>
    </source>
</evidence>
<dbReference type="Pfam" id="PF05572">
    <property type="entry name" value="Peptidase_M43"/>
    <property type="match status" value="1"/>
</dbReference>
<keyword evidence="9" id="KW-1015">Disulfide bond</keyword>
<dbReference type="SUPFAM" id="SSF55486">
    <property type="entry name" value="Metalloproteases ('zincins'), catalytic domain"/>
    <property type="match status" value="1"/>
</dbReference>
<dbReference type="RefSeq" id="XP_060419589.1">
    <property type="nucleotide sequence ID" value="XM_060556597.1"/>
</dbReference>
<evidence type="ECO:0000256" key="4">
    <source>
        <dbReference type="ARBA" id="ARBA00022723"/>
    </source>
</evidence>
<feature type="chain" id="PRO_5042249174" evidence="10">
    <location>
        <begin position="22"/>
        <end position="303"/>
    </location>
</feature>
<evidence type="ECO:0000256" key="5">
    <source>
        <dbReference type="ARBA" id="ARBA00022729"/>
    </source>
</evidence>
<evidence type="ECO:0000256" key="3">
    <source>
        <dbReference type="ARBA" id="ARBA00022670"/>
    </source>
</evidence>
<evidence type="ECO:0000256" key="1">
    <source>
        <dbReference type="ARBA" id="ARBA00003174"/>
    </source>
</evidence>
<keyword evidence="4" id="KW-0479">Metal-binding</keyword>
<comment type="caution">
    <text evidence="12">The sequence shown here is derived from an EMBL/GenBank/DDBJ whole genome shotgun (WGS) entry which is preliminary data.</text>
</comment>
<dbReference type="GO" id="GO:0006508">
    <property type="term" value="P:proteolysis"/>
    <property type="evidence" value="ECO:0007669"/>
    <property type="project" value="UniProtKB-KW"/>
</dbReference>
<name>A0AAD8QAF6_9PEZI</name>
<dbReference type="InterPro" id="IPR024079">
    <property type="entry name" value="MetalloPept_cat_dom_sf"/>
</dbReference>
<evidence type="ECO:0000313" key="13">
    <source>
        <dbReference type="Proteomes" id="UP001230504"/>
    </source>
</evidence>
<dbReference type="GeneID" id="85440837"/>
<keyword evidence="5 10" id="KW-0732">Signal</keyword>